<protein>
    <submittedName>
        <fullName evidence="1 3">Uncharacterized protein</fullName>
    </submittedName>
</protein>
<proteinExistence type="predicted"/>
<sequence length="341" mass="40876">MAFEEESILDLDNLPIAHFLTYKYEIIEHFMMPKAEQWLSRIISKIKTKDQVSRITNICSQGRYRICKLYYEEFKPYLDKHFIIAALNEFPHEVRERALLENLPPFGLELYSQFFSKRHDSRLFEKLLFITNWYDVFDKFNSNLKYKSFCQKIRLEMKRYPGVPEFLGCVFLRELPYISHFKSIDENWFYDFRAVCAESETNRAIVMMYFPEFVPFLKSRKLKQENDEKERKRTLGRNLFPDDTEVPDVPSNPRFQSDYMSHLTEISCKSMGTMQPLKSYQQELVSAVDGDNENHILWVPEQIGKMSIVSHIAENHYQLLAKHQKLTRMLFLVPHFKFIEY</sequence>
<evidence type="ECO:0000313" key="2">
    <source>
        <dbReference type="Proteomes" id="UP000035682"/>
    </source>
</evidence>
<accession>A0A090LKX0</accession>
<dbReference type="STRING" id="34506.A0A090LKX0"/>
<dbReference type="AlphaFoldDB" id="A0A090LKX0"/>
<dbReference type="CTD" id="36381183"/>
<dbReference type="WBParaSite" id="SRAE_2000346800.1">
    <property type="protein sequence ID" value="SRAE_2000346800.1"/>
    <property type="gene ID" value="WBGene00263690"/>
</dbReference>
<evidence type="ECO:0000313" key="3">
    <source>
        <dbReference type="WBParaSite" id="SRAE_2000346800.1"/>
    </source>
</evidence>
<evidence type="ECO:0000313" key="4">
    <source>
        <dbReference type="WormBase" id="SRAE_2000346800"/>
    </source>
</evidence>
<gene>
    <name evidence="1 3 4" type="ORF">SRAE_2000346800</name>
</gene>
<evidence type="ECO:0000313" key="1">
    <source>
        <dbReference type="EMBL" id="CEF68813.1"/>
    </source>
</evidence>
<dbReference type="EMBL" id="LN609529">
    <property type="protein sequence ID" value="CEF68813.1"/>
    <property type="molecule type" value="Genomic_DNA"/>
</dbReference>
<organism evidence="1">
    <name type="scientific">Strongyloides ratti</name>
    <name type="common">Parasitic roundworm</name>
    <dbReference type="NCBI Taxonomy" id="34506"/>
    <lineage>
        <taxon>Eukaryota</taxon>
        <taxon>Metazoa</taxon>
        <taxon>Ecdysozoa</taxon>
        <taxon>Nematoda</taxon>
        <taxon>Chromadorea</taxon>
        <taxon>Rhabditida</taxon>
        <taxon>Tylenchina</taxon>
        <taxon>Panagrolaimomorpha</taxon>
        <taxon>Strongyloidoidea</taxon>
        <taxon>Strongyloididae</taxon>
        <taxon>Strongyloides</taxon>
    </lineage>
</organism>
<dbReference type="Proteomes" id="UP000035682">
    <property type="component" value="Unplaced"/>
</dbReference>
<reference evidence="3" key="2">
    <citation type="submission" date="2020-12" db="UniProtKB">
        <authorList>
            <consortium name="WormBaseParasite"/>
        </authorList>
    </citation>
    <scope>IDENTIFICATION</scope>
</reference>
<reference evidence="1 2" key="1">
    <citation type="submission" date="2014-09" db="EMBL/GenBank/DDBJ databases">
        <authorList>
            <person name="Martin A.A."/>
        </authorList>
    </citation>
    <scope>NUCLEOTIDE SEQUENCE</scope>
    <source>
        <strain evidence="2">ED321</strain>
        <strain evidence="1">ED321 Heterogonic</strain>
    </source>
</reference>
<keyword evidence="2" id="KW-1185">Reference proteome</keyword>
<dbReference type="RefSeq" id="XP_024508013.1">
    <property type="nucleotide sequence ID" value="XM_024654664.1"/>
</dbReference>
<name>A0A090LKX0_STRRB</name>
<dbReference type="GeneID" id="36381183"/>
<dbReference type="WormBase" id="SRAE_2000346800">
    <property type="protein sequence ID" value="SRP04946"/>
    <property type="gene ID" value="WBGene00263690"/>
</dbReference>